<accession>A0ABT0GC04</accession>
<feature type="domain" description="FIST C-domain" evidence="2">
    <location>
        <begin position="210"/>
        <end position="349"/>
    </location>
</feature>
<dbReference type="EMBL" id="JALNMH010000001">
    <property type="protein sequence ID" value="MCK7592068.1"/>
    <property type="molecule type" value="Genomic_DNA"/>
</dbReference>
<dbReference type="InterPro" id="IPR019494">
    <property type="entry name" value="FIST_C"/>
</dbReference>
<feature type="domain" description="FIST" evidence="1">
    <location>
        <begin position="17"/>
        <end position="209"/>
    </location>
</feature>
<keyword evidence="4" id="KW-1185">Reference proteome</keyword>
<comment type="caution">
    <text evidence="3">The sequence shown here is derived from an EMBL/GenBank/DDBJ whole genome shotgun (WGS) entry which is preliminary data.</text>
</comment>
<dbReference type="Proteomes" id="UP001431449">
    <property type="component" value="Unassembled WGS sequence"/>
</dbReference>
<organism evidence="3 4">
    <name type="scientific">Pseudomarimonas salicorniae</name>
    <dbReference type="NCBI Taxonomy" id="2933270"/>
    <lineage>
        <taxon>Bacteria</taxon>
        <taxon>Pseudomonadati</taxon>
        <taxon>Pseudomonadota</taxon>
        <taxon>Gammaproteobacteria</taxon>
        <taxon>Lysobacterales</taxon>
        <taxon>Lysobacteraceae</taxon>
        <taxon>Pseudomarimonas</taxon>
    </lineage>
</organism>
<dbReference type="PANTHER" id="PTHR40252">
    <property type="entry name" value="BLR0328 PROTEIN"/>
    <property type="match status" value="1"/>
</dbReference>
<evidence type="ECO:0000259" key="1">
    <source>
        <dbReference type="SMART" id="SM00897"/>
    </source>
</evidence>
<dbReference type="PANTHER" id="PTHR40252:SF2">
    <property type="entry name" value="BLR0328 PROTEIN"/>
    <property type="match status" value="1"/>
</dbReference>
<reference evidence="3" key="1">
    <citation type="submission" date="2022-04" db="EMBL/GenBank/DDBJ databases">
        <title>Lysobacter sp. CAU 1642 isolated from sea sand.</title>
        <authorList>
            <person name="Kim W."/>
        </authorList>
    </citation>
    <scope>NUCLEOTIDE SEQUENCE</scope>
    <source>
        <strain evidence="3">CAU 1642</strain>
    </source>
</reference>
<gene>
    <name evidence="3" type="ORF">M0G41_00115</name>
</gene>
<dbReference type="RefSeq" id="WP_248203981.1">
    <property type="nucleotide sequence ID" value="NZ_JALNMH010000001.1"/>
</dbReference>
<protein>
    <submittedName>
        <fullName evidence="3">FIST C-terminal domain-containing protein</fullName>
    </submittedName>
</protein>
<proteinExistence type="predicted"/>
<dbReference type="SMART" id="SM00897">
    <property type="entry name" value="FIST"/>
    <property type="match status" value="1"/>
</dbReference>
<dbReference type="Pfam" id="PF08495">
    <property type="entry name" value="FIST"/>
    <property type="match status" value="1"/>
</dbReference>
<name>A0ABT0GC04_9GAMM</name>
<evidence type="ECO:0000313" key="4">
    <source>
        <dbReference type="Proteomes" id="UP001431449"/>
    </source>
</evidence>
<dbReference type="Pfam" id="PF10442">
    <property type="entry name" value="FIST_C"/>
    <property type="match status" value="1"/>
</dbReference>
<evidence type="ECO:0000259" key="2">
    <source>
        <dbReference type="SMART" id="SM01204"/>
    </source>
</evidence>
<dbReference type="InterPro" id="IPR013702">
    <property type="entry name" value="FIST_domain_N"/>
</dbReference>
<dbReference type="SMART" id="SM01204">
    <property type="entry name" value="FIST_C"/>
    <property type="match status" value="1"/>
</dbReference>
<sequence>MRVHQFIDQLPEAPDPEVGLVLVFAPPDGFSGRAAALRRAFPSAAIAGCSDAGIIAGERVDDFGLVATAIRFDRTRARLARGEVGAQPGGSEQAGRAIAEELAGEGLRHVLVFADGLCVNGSALAAGMQARLPPGVAVTGGLAGDGPRFTRTRVYHDTDVLDRSVVAVGLYGDSLRVGFGSQGGWEPFGPERLITASRGNVLLSLDGQPALELYKRYLGELADQLPAAGLKFPLALRGSGEQRDEGIVRTILSVDERDGSMTFAGDMPEGAYARLMRADFEALIDGAEGAAGRSSLKDQEAELALLISCVGRRLVLGQIVEEEVDAVRQTLGPKPTLCGFYSYGEIAPHHGGGPCRLHNQTMTITTLSEA</sequence>
<evidence type="ECO:0000313" key="3">
    <source>
        <dbReference type="EMBL" id="MCK7592068.1"/>
    </source>
</evidence>